<dbReference type="GO" id="GO:0000034">
    <property type="term" value="F:adenine deaminase activity"/>
    <property type="evidence" value="ECO:0007669"/>
    <property type="project" value="UniProtKB-UniRule"/>
</dbReference>
<dbReference type="Gene3D" id="2.30.40.10">
    <property type="entry name" value="Urease, subunit C, domain 1"/>
    <property type="match status" value="1"/>
</dbReference>
<evidence type="ECO:0000256" key="5">
    <source>
        <dbReference type="ARBA" id="ARBA00047720"/>
    </source>
</evidence>
<evidence type="ECO:0000256" key="2">
    <source>
        <dbReference type="ARBA" id="ARBA00012782"/>
    </source>
</evidence>
<dbReference type="Pfam" id="PF01979">
    <property type="entry name" value="Amidohydro_1"/>
    <property type="match status" value="1"/>
</dbReference>
<comment type="cofactor">
    <cofactor evidence="6">
        <name>Mn(2+)</name>
        <dbReference type="ChEBI" id="CHEBI:29035"/>
    </cofactor>
</comment>
<evidence type="ECO:0000259" key="7">
    <source>
        <dbReference type="Pfam" id="PF01979"/>
    </source>
</evidence>
<dbReference type="InterPro" id="IPR026912">
    <property type="entry name" value="Adenine_deam_C"/>
</dbReference>
<evidence type="ECO:0000313" key="9">
    <source>
        <dbReference type="EMBL" id="SDX47959.1"/>
    </source>
</evidence>
<dbReference type="Proteomes" id="UP000199118">
    <property type="component" value="Unassembled WGS sequence"/>
</dbReference>
<evidence type="ECO:0000256" key="1">
    <source>
        <dbReference type="ARBA" id="ARBA00006773"/>
    </source>
</evidence>
<dbReference type="HAMAP" id="MF_01518">
    <property type="entry name" value="Adenine_deamin"/>
    <property type="match status" value="1"/>
</dbReference>
<gene>
    <name evidence="6" type="primary">ade</name>
    <name evidence="9" type="ORF">SAMN05444336_105241</name>
</gene>
<dbReference type="PANTHER" id="PTHR11113:SF2">
    <property type="entry name" value="ADENINE DEAMINASE"/>
    <property type="match status" value="1"/>
</dbReference>
<dbReference type="Pfam" id="PF13382">
    <property type="entry name" value="Adenine_deam_C"/>
    <property type="match status" value="1"/>
</dbReference>
<feature type="domain" description="Adenine deaminase C-terminal" evidence="8">
    <location>
        <begin position="421"/>
        <end position="568"/>
    </location>
</feature>
<evidence type="ECO:0000256" key="6">
    <source>
        <dbReference type="HAMAP-Rule" id="MF_01518"/>
    </source>
</evidence>
<dbReference type="SUPFAM" id="SSF51556">
    <property type="entry name" value="Metallo-dependent hydrolases"/>
    <property type="match status" value="1"/>
</dbReference>
<dbReference type="InterPro" id="IPR032466">
    <property type="entry name" value="Metal_Hydrolase"/>
</dbReference>
<evidence type="ECO:0000256" key="3">
    <source>
        <dbReference type="ARBA" id="ARBA00022801"/>
    </source>
</evidence>
<evidence type="ECO:0000256" key="4">
    <source>
        <dbReference type="ARBA" id="ARBA00023211"/>
    </source>
</evidence>
<dbReference type="RefSeq" id="WP_092683370.1">
    <property type="nucleotide sequence ID" value="NZ_FNMZ01000005.1"/>
</dbReference>
<accession>A0A1H3C371</accession>
<dbReference type="OrthoDB" id="9775607at2"/>
<dbReference type="SUPFAM" id="SSF51338">
    <property type="entry name" value="Composite domain of metallo-dependent hydrolases"/>
    <property type="match status" value="1"/>
</dbReference>
<name>A0A1H3C371_9RHOB</name>
<dbReference type="Gene3D" id="3.20.20.140">
    <property type="entry name" value="Metal-dependent hydrolases"/>
    <property type="match status" value="1"/>
</dbReference>
<dbReference type="PANTHER" id="PTHR11113">
    <property type="entry name" value="N-ACETYLGLUCOSAMINE-6-PHOSPHATE DEACETYLASE"/>
    <property type="match status" value="1"/>
</dbReference>
<sequence length="588" mass="60362">MTEPHDLNDPALRDRAVAAARGDAPFDLLIAGGTVADMATGELRPADVGIVGPLIASVHAPGARADAAEVLDASGLVIAPGLIDAHMHIESSMVAPAVYAAAVLPRGTTTVIWDPHEFGNVAGVEGVDYALAEAAASPLRILPLAPSCVPSAPGYETAGADFGPGEIETLLARPGIHGLAEVMDMGAVTSREPRMRGIVQAGLASGKTVNGHARGLTGPDLQAYATAGVGSDHELTSAADLMEKLRAGLVVELRGSHPYLLAEFAEALSALPSVPPTLTLCTDDVFPDDLLNLGGMDALMRALVGHGLAPLSALRAATWNAAARLGRPDLGLVAPGKRADLALFRDLAGFECVHVLRDGRPPALDTTPRPHPFPAALPLPRFVAADFETPAAGPAARIATIDRPRFTQWGERIVPADGRLRLPPDITRIAVIHRHGRAPAVPKVGFLTGWGSWRGAFATSVSHDSHNLTVFGHDPADLAAAANAVAEAGGGMAVARDGKLAALLPLPVAGLVSDAPLADVSAAFVALREAMEAVVDWEPPLLTFKALVGATLACNAGPHQTDLGVADAHGGRLLTSPVLEDGLPAPAA</sequence>
<dbReference type="InterPro" id="IPR006680">
    <property type="entry name" value="Amidohydro-rel"/>
</dbReference>
<protein>
    <recommendedName>
        <fullName evidence="2 6">Adenine deaminase</fullName>
        <shortName evidence="6">Adenase</shortName>
        <shortName evidence="6">Adenine aminase</shortName>
        <ecNumber evidence="2 6">3.5.4.2</ecNumber>
    </recommendedName>
</protein>
<comment type="similarity">
    <text evidence="1 6">Belongs to the metallo-dependent hydrolases superfamily. Adenine deaminase family.</text>
</comment>
<dbReference type="EMBL" id="FNMZ01000005">
    <property type="protein sequence ID" value="SDX47959.1"/>
    <property type="molecule type" value="Genomic_DNA"/>
</dbReference>
<keyword evidence="4 6" id="KW-0464">Manganese</keyword>
<dbReference type="InterPro" id="IPR006679">
    <property type="entry name" value="Adenine_deam"/>
</dbReference>
<keyword evidence="3 6" id="KW-0378">Hydrolase</keyword>
<dbReference type="STRING" id="356660.SAMN05444336_105241"/>
<dbReference type="InterPro" id="IPR011059">
    <property type="entry name" value="Metal-dep_hydrolase_composite"/>
</dbReference>
<proteinExistence type="inferred from homology"/>
<keyword evidence="10" id="KW-1185">Reference proteome</keyword>
<evidence type="ECO:0000259" key="8">
    <source>
        <dbReference type="Pfam" id="PF13382"/>
    </source>
</evidence>
<dbReference type="GO" id="GO:0006146">
    <property type="term" value="P:adenine catabolic process"/>
    <property type="evidence" value="ECO:0007669"/>
    <property type="project" value="InterPro"/>
</dbReference>
<dbReference type="EC" id="3.5.4.2" evidence="2 6"/>
<feature type="domain" description="Amidohydrolase-related" evidence="7">
    <location>
        <begin position="78"/>
        <end position="359"/>
    </location>
</feature>
<comment type="catalytic activity">
    <reaction evidence="5 6">
        <text>adenine + H2O + H(+) = hypoxanthine + NH4(+)</text>
        <dbReference type="Rhea" id="RHEA:23688"/>
        <dbReference type="ChEBI" id="CHEBI:15377"/>
        <dbReference type="ChEBI" id="CHEBI:15378"/>
        <dbReference type="ChEBI" id="CHEBI:16708"/>
        <dbReference type="ChEBI" id="CHEBI:17368"/>
        <dbReference type="ChEBI" id="CHEBI:28938"/>
        <dbReference type="EC" id="3.5.4.2"/>
    </reaction>
</comment>
<organism evidence="9 10">
    <name type="scientific">Albimonas donghaensis</name>
    <dbReference type="NCBI Taxonomy" id="356660"/>
    <lineage>
        <taxon>Bacteria</taxon>
        <taxon>Pseudomonadati</taxon>
        <taxon>Pseudomonadota</taxon>
        <taxon>Alphaproteobacteria</taxon>
        <taxon>Rhodobacterales</taxon>
        <taxon>Paracoccaceae</taxon>
        <taxon>Albimonas</taxon>
    </lineage>
</organism>
<reference evidence="9 10" key="1">
    <citation type="submission" date="2016-10" db="EMBL/GenBank/DDBJ databases">
        <authorList>
            <person name="de Groot N.N."/>
        </authorList>
    </citation>
    <scope>NUCLEOTIDE SEQUENCE [LARGE SCALE GENOMIC DNA]</scope>
    <source>
        <strain evidence="9 10">DSM 17890</strain>
    </source>
</reference>
<dbReference type="AlphaFoldDB" id="A0A1H3C371"/>
<evidence type="ECO:0000313" key="10">
    <source>
        <dbReference type="Proteomes" id="UP000199118"/>
    </source>
</evidence>